<proteinExistence type="predicted"/>
<dbReference type="SUPFAM" id="SSF53448">
    <property type="entry name" value="Nucleotide-diphospho-sugar transferases"/>
    <property type="match status" value="1"/>
</dbReference>
<evidence type="ECO:0000256" key="2">
    <source>
        <dbReference type="ARBA" id="ARBA00022679"/>
    </source>
</evidence>
<dbReference type="InterPro" id="IPR025877">
    <property type="entry name" value="MobA-like_NTP_Trfase"/>
</dbReference>
<accession>A0A9Q2HFC0</accession>
<dbReference type="Gene3D" id="3.90.550.10">
    <property type="entry name" value="Spore Coat Polysaccharide Biosynthesis Protein SpsA, Chain A"/>
    <property type="match status" value="1"/>
</dbReference>
<dbReference type="EMBL" id="JACHHF010000003">
    <property type="protein sequence ID" value="MBB5175691.1"/>
    <property type="molecule type" value="Genomic_DNA"/>
</dbReference>
<evidence type="ECO:0000313" key="10">
    <source>
        <dbReference type="Proteomes" id="UP000579136"/>
    </source>
</evidence>
<dbReference type="GO" id="GO:0061603">
    <property type="term" value="F:molybdenum cofactor guanylyltransferase activity"/>
    <property type="evidence" value="ECO:0007669"/>
    <property type="project" value="UniProtKB-EC"/>
</dbReference>
<dbReference type="RefSeq" id="WP_183673220.1">
    <property type="nucleotide sequence ID" value="NZ_CBCRYX010000002.1"/>
</dbReference>
<dbReference type="AlphaFoldDB" id="A0A9Q2HFC0"/>
<evidence type="ECO:0000256" key="3">
    <source>
        <dbReference type="ARBA" id="ARBA00022723"/>
    </source>
</evidence>
<evidence type="ECO:0000256" key="6">
    <source>
        <dbReference type="ARBA" id="ARBA00023134"/>
    </source>
</evidence>
<evidence type="ECO:0000256" key="5">
    <source>
        <dbReference type="ARBA" id="ARBA00022842"/>
    </source>
</evidence>
<dbReference type="PANTHER" id="PTHR19136:SF81">
    <property type="entry name" value="MOLYBDENUM COFACTOR GUANYLYLTRANSFERASE"/>
    <property type="match status" value="1"/>
</dbReference>
<evidence type="ECO:0000256" key="4">
    <source>
        <dbReference type="ARBA" id="ARBA00022741"/>
    </source>
</evidence>
<dbReference type="CDD" id="cd02503">
    <property type="entry name" value="MobA"/>
    <property type="match status" value="1"/>
</dbReference>
<dbReference type="InterPro" id="IPR013482">
    <property type="entry name" value="Molybde_CF_guanTrfase"/>
</dbReference>
<organism evidence="9 10">
    <name type="scientific">Nosocomiicoccus ampullae</name>
    <dbReference type="NCBI Taxonomy" id="489910"/>
    <lineage>
        <taxon>Bacteria</taxon>
        <taxon>Bacillati</taxon>
        <taxon>Bacillota</taxon>
        <taxon>Bacilli</taxon>
        <taxon>Bacillales</taxon>
        <taxon>Staphylococcaceae</taxon>
        <taxon>Nosocomiicoccus</taxon>
    </lineage>
</organism>
<evidence type="ECO:0000256" key="7">
    <source>
        <dbReference type="ARBA" id="ARBA00023150"/>
    </source>
</evidence>
<keyword evidence="1" id="KW-0963">Cytoplasm</keyword>
<keyword evidence="3" id="KW-0479">Metal-binding</keyword>
<keyword evidence="6" id="KW-0342">GTP-binding</keyword>
<comment type="caution">
    <text evidence="9">The sequence shown here is derived from an EMBL/GenBank/DDBJ whole genome shotgun (WGS) entry which is preliminary data.</text>
</comment>
<evidence type="ECO:0000256" key="1">
    <source>
        <dbReference type="ARBA" id="ARBA00022490"/>
    </source>
</evidence>
<dbReference type="EC" id="2.7.7.77" evidence="9"/>
<keyword evidence="2 9" id="KW-0808">Transferase</keyword>
<feature type="domain" description="MobA-like NTP transferase" evidence="8">
    <location>
        <begin position="4"/>
        <end position="161"/>
    </location>
</feature>
<protein>
    <submittedName>
        <fullName evidence="9">Molybdopterin-guanine dinucleotide biosynthesis protein A</fullName>
        <ecNumber evidence="9">2.7.7.77</ecNumber>
    </submittedName>
</protein>
<dbReference type="PANTHER" id="PTHR19136">
    <property type="entry name" value="MOLYBDENUM COFACTOR GUANYLYLTRANSFERASE"/>
    <property type="match status" value="1"/>
</dbReference>
<sequence length="188" mass="21383">MVIGAVLAGGNSTRFGTDKSLYELNDTPMYMHVVNRLKNSTVCDTIVVNTNLRLKDKFHPFKTIVDDSEFEDHGPLGGIYALLKEYKNDYVVVVSTDTPYIPSEWLKILVDTAIETGKIVITEGEQLHPLVGVYHGETIVEDLKQQLESKKLSIRQFLKHQDYVALNIKEYGFTESMFQNINRKTDIL</sequence>
<dbReference type="Pfam" id="PF12804">
    <property type="entry name" value="NTP_transf_3"/>
    <property type="match status" value="1"/>
</dbReference>
<reference evidence="9 10" key="1">
    <citation type="submission" date="2020-08" db="EMBL/GenBank/DDBJ databases">
        <title>Genomic Encyclopedia of Type Strains, Phase IV (KMG-IV): sequencing the most valuable type-strain genomes for metagenomic binning, comparative biology and taxonomic classification.</title>
        <authorList>
            <person name="Goeker M."/>
        </authorList>
    </citation>
    <scope>NUCLEOTIDE SEQUENCE [LARGE SCALE GENOMIC DNA]</scope>
    <source>
        <strain evidence="9 10">DSM 19163</strain>
    </source>
</reference>
<dbReference type="Proteomes" id="UP000579136">
    <property type="component" value="Unassembled WGS sequence"/>
</dbReference>
<gene>
    <name evidence="9" type="ORF">HNQ45_000566</name>
</gene>
<keyword evidence="5" id="KW-0460">Magnesium</keyword>
<dbReference type="GO" id="GO:0046872">
    <property type="term" value="F:metal ion binding"/>
    <property type="evidence" value="ECO:0007669"/>
    <property type="project" value="UniProtKB-KW"/>
</dbReference>
<keyword evidence="7" id="KW-0501">Molybdenum cofactor biosynthesis</keyword>
<keyword evidence="10" id="KW-1185">Reference proteome</keyword>
<keyword evidence="4" id="KW-0547">Nucleotide-binding</keyword>
<dbReference type="GO" id="GO:0006777">
    <property type="term" value="P:Mo-molybdopterin cofactor biosynthetic process"/>
    <property type="evidence" value="ECO:0007669"/>
    <property type="project" value="UniProtKB-KW"/>
</dbReference>
<name>A0A9Q2HFC0_9STAP</name>
<evidence type="ECO:0000259" key="8">
    <source>
        <dbReference type="Pfam" id="PF12804"/>
    </source>
</evidence>
<dbReference type="InterPro" id="IPR029044">
    <property type="entry name" value="Nucleotide-diphossugar_trans"/>
</dbReference>
<dbReference type="GO" id="GO:0005525">
    <property type="term" value="F:GTP binding"/>
    <property type="evidence" value="ECO:0007669"/>
    <property type="project" value="UniProtKB-KW"/>
</dbReference>
<keyword evidence="9" id="KW-0548">Nucleotidyltransferase</keyword>
<evidence type="ECO:0000313" key="9">
    <source>
        <dbReference type="EMBL" id="MBB5175691.1"/>
    </source>
</evidence>